<evidence type="ECO:0000256" key="12">
    <source>
        <dbReference type="SAM" id="Phobius"/>
    </source>
</evidence>
<evidence type="ECO:0000313" key="14">
    <source>
        <dbReference type="EnsemblPlants" id="Solyc11g073200.2.1"/>
    </source>
</evidence>
<evidence type="ECO:0000256" key="2">
    <source>
        <dbReference type="ARBA" id="ARBA00007178"/>
    </source>
</evidence>
<dbReference type="CDD" id="cd02243">
    <property type="entry name" value="cupin_11S_legumin_C"/>
    <property type="match status" value="1"/>
</dbReference>
<evidence type="ECO:0000256" key="6">
    <source>
        <dbReference type="ARBA" id="ARBA00022692"/>
    </source>
</evidence>
<comment type="subcellular location">
    <subcellularLocation>
        <location evidence="1">Membrane</location>
        <topology evidence="1">Multi-pass membrane protein</topology>
    </subcellularLocation>
</comment>
<keyword evidence="6 12" id="KW-0812">Transmembrane</keyword>
<feature type="transmembrane region" description="Helical" evidence="12">
    <location>
        <begin position="669"/>
        <end position="696"/>
    </location>
</feature>
<dbReference type="PaxDb" id="4081-Solyc11g073200.1.1"/>
<evidence type="ECO:0000256" key="10">
    <source>
        <dbReference type="ARBA" id="ARBA00023136"/>
    </source>
</evidence>
<comment type="similarity">
    <text evidence="3">Belongs to the nucleotide-sugar transporter family. UDP-galactose:UMP antiporter (TC 2.A.7.11) subfamily.</text>
</comment>
<reference evidence="14" key="2">
    <citation type="submission" date="2019-01" db="UniProtKB">
        <authorList>
            <consortium name="EnsemblPlants"/>
        </authorList>
    </citation>
    <scope>IDENTIFICATION</scope>
    <source>
        <strain evidence="14">cv. Heinz 1706</strain>
    </source>
</reference>
<dbReference type="PRINTS" id="PR00439">
    <property type="entry name" value="11SGLOBULIN"/>
</dbReference>
<keyword evidence="9" id="KW-0708">Seed storage protein</keyword>
<feature type="transmembrane region" description="Helical" evidence="12">
    <location>
        <begin position="556"/>
        <end position="573"/>
    </location>
</feature>
<dbReference type="InterPro" id="IPR006045">
    <property type="entry name" value="Cupin_1"/>
</dbReference>
<feature type="domain" description="Cupin type-1" evidence="13">
    <location>
        <begin position="195"/>
        <end position="339"/>
    </location>
</feature>
<dbReference type="PANTHER" id="PTHR10778">
    <property type="entry name" value="SOLUTE CARRIER FAMILY 35 MEMBER B"/>
    <property type="match status" value="1"/>
</dbReference>
<dbReference type="Gramene" id="Solyc11g073200.2.1">
    <property type="protein sequence ID" value="Solyc11g073200.2.1"/>
    <property type="gene ID" value="Solyc11g073200.2"/>
</dbReference>
<dbReference type="CDD" id="cd02242">
    <property type="entry name" value="cupin_11S_legumin_N"/>
    <property type="match status" value="1"/>
</dbReference>
<keyword evidence="15" id="KW-1185">Reference proteome</keyword>
<dbReference type="SUPFAM" id="SSF103481">
    <property type="entry name" value="Multidrug resistance efflux transporter EmrE"/>
    <property type="match status" value="1"/>
</dbReference>
<keyword evidence="4" id="KW-0813">Transport</keyword>
<name>A0A3Q7J166_SOLLC</name>
<dbReference type="InterPro" id="IPR013657">
    <property type="entry name" value="SCL35B1-4/HUT1"/>
</dbReference>
<dbReference type="InterPro" id="IPR006044">
    <property type="entry name" value="11S_seedstore_pln"/>
</dbReference>
<keyword evidence="5" id="KW-0050">Antiport</keyword>
<evidence type="ECO:0000256" key="1">
    <source>
        <dbReference type="ARBA" id="ARBA00004141"/>
    </source>
</evidence>
<evidence type="ECO:0000256" key="3">
    <source>
        <dbReference type="ARBA" id="ARBA00008349"/>
    </source>
</evidence>
<feature type="transmembrane region" description="Helical" evidence="12">
    <location>
        <begin position="627"/>
        <end position="649"/>
    </location>
</feature>
<dbReference type="FunCoup" id="A0A3Q7J166">
    <property type="interactions" value="2149"/>
</dbReference>
<dbReference type="InterPro" id="IPR011051">
    <property type="entry name" value="RmlC_Cupin_sf"/>
</dbReference>
<proteinExistence type="inferred from homology"/>
<evidence type="ECO:0000259" key="13">
    <source>
        <dbReference type="SMART" id="SM00835"/>
    </source>
</evidence>
<feature type="transmembrane region" description="Helical" evidence="12">
    <location>
        <begin position="593"/>
        <end position="615"/>
    </location>
</feature>
<dbReference type="GO" id="GO:0015297">
    <property type="term" value="F:antiporter activity"/>
    <property type="evidence" value="ECO:0007669"/>
    <property type="project" value="UniProtKB-KW"/>
</dbReference>
<protein>
    <recommendedName>
        <fullName evidence="13">Cupin type-1 domain-containing protein</fullName>
    </recommendedName>
</protein>
<dbReference type="SMART" id="SM00835">
    <property type="entry name" value="Cupin_1"/>
    <property type="match status" value="2"/>
</dbReference>
<dbReference type="SMR" id="A0A3Q7J166"/>
<dbReference type="Pfam" id="PF00190">
    <property type="entry name" value="Cupin_1"/>
    <property type="match status" value="2"/>
</dbReference>
<dbReference type="STRING" id="4081.A0A3Q7J166"/>
<keyword evidence="8 12" id="KW-1133">Transmembrane helix</keyword>
<evidence type="ECO:0000256" key="5">
    <source>
        <dbReference type="ARBA" id="ARBA00022449"/>
    </source>
</evidence>
<dbReference type="InParanoid" id="A0A3Q7J166"/>
<feature type="transmembrane region" description="Helical" evidence="12">
    <location>
        <begin position="398"/>
        <end position="417"/>
    </location>
</feature>
<evidence type="ECO:0000256" key="7">
    <source>
        <dbReference type="ARBA" id="ARBA00022761"/>
    </source>
</evidence>
<reference evidence="14" key="1">
    <citation type="journal article" date="2012" name="Nature">
        <title>The tomato genome sequence provides insights into fleshy fruit evolution.</title>
        <authorList>
            <consortium name="Tomato Genome Consortium"/>
        </authorList>
    </citation>
    <scope>NUCLEOTIDE SEQUENCE [LARGE SCALE GENOMIC DNA]</scope>
    <source>
        <strain evidence="14">cv. Heinz 1706</strain>
    </source>
</reference>
<dbReference type="InterPro" id="IPR037185">
    <property type="entry name" value="EmrE-like"/>
</dbReference>
<organism evidence="14">
    <name type="scientific">Solanum lycopersicum</name>
    <name type="common">Tomato</name>
    <name type="synonym">Lycopersicon esculentum</name>
    <dbReference type="NCBI Taxonomy" id="4081"/>
    <lineage>
        <taxon>Eukaryota</taxon>
        <taxon>Viridiplantae</taxon>
        <taxon>Streptophyta</taxon>
        <taxon>Embryophyta</taxon>
        <taxon>Tracheophyta</taxon>
        <taxon>Spermatophyta</taxon>
        <taxon>Magnoliopsida</taxon>
        <taxon>eudicotyledons</taxon>
        <taxon>Gunneridae</taxon>
        <taxon>Pentapetalae</taxon>
        <taxon>asterids</taxon>
        <taxon>lamiids</taxon>
        <taxon>Solanales</taxon>
        <taxon>Solanaceae</taxon>
        <taxon>Solanoideae</taxon>
        <taxon>Solaneae</taxon>
        <taxon>Solanum</taxon>
        <taxon>Solanum subgen. Lycopersicon</taxon>
    </lineage>
</organism>
<feature type="transmembrane region" description="Helical" evidence="12">
    <location>
        <begin position="437"/>
        <end position="458"/>
    </location>
</feature>
<dbReference type="SUPFAM" id="SSF51182">
    <property type="entry name" value="RmlC-like cupins"/>
    <property type="match status" value="1"/>
</dbReference>
<keyword evidence="11" id="KW-1015">Disulfide bond</keyword>
<sequence length="723" mass="78964">MDVDLTPKLAKQIYGGDGGSYHAWCPNELPMLKEGNIGAAKIALSKNGFALPRYSDSAKVAYVLQGCGVAGIVLPEKEEKVIAIKKGDAIALPFGVVTWWYNKDDTELVLLFLGDTKTAHKAGSFTDMYLTGSNGIFTGFSTEFVSRAWDVEESVAKTLVSSQTAKGIVKLDAGFQMPEPMQSNRDGMVVNCEEAPLDVDIKGGGKVVVLNTKNLPLVGEVGLGADLVRLDGSAMCSPGFSCDSALQVTYIVRGSGRVEVVGPDGKRVLEAHLKAGNLFIVPRFCVVSKIGDPDGMDWFSIITTPNPIFTHLAGKTSTWKALSPQVLQAAFKVSPAVEKLFSSKRKLVAAEAEVIGWDMAEPPLLPLKENKIAKGTFAVVGIMSTLVIYGILQQNICASIYNLMYFLSSTWWWNLYLQEKIMRVPYGLNKEFFSYSLFLVFCNRITTSAVSAGVLLASKKALDPVAPLYKYGVVSVSNILTTTCQYEALKYVSFPVQTLAKCAKMIPVMIWGAIIMQKKYQGQDYLLAFLVTLGCSLFILYQGAGDISPFNRGRESTVWGVSLMIGYLGFDGFTSTFQDKLFKGYDMEIHNQIFYTTVCSCLLSFIGLILQGSLLMAIDFVSRHHDCFFDIALLSTVATASQFFISYTIRTFGALTFATIMTTRQLVSILLSCLWFGHPLSWEQCIGAVIVFGSLYARSFLKTKEKAVAPSLEMAETKAPGGS</sequence>
<dbReference type="Gene3D" id="2.60.120.10">
    <property type="entry name" value="Jelly Rolls"/>
    <property type="match status" value="2"/>
</dbReference>
<dbReference type="Proteomes" id="UP000004994">
    <property type="component" value="Chromosome 11"/>
</dbReference>
<dbReference type="InterPro" id="IPR014710">
    <property type="entry name" value="RmlC-like_jellyroll"/>
</dbReference>
<keyword evidence="10 12" id="KW-0472">Membrane</keyword>
<evidence type="ECO:0000256" key="11">
    <source>
        <dbReference type="ARBA" id="ARBA00023157"/>
    </source>
</evidence>
<feature type="transmembrane region" description="Helical" evidence="12">
    <location>
        <begin position="372"/>
        <end position="392"/>
    </location>
</feature>
<dbReference type="Pfam" id="PF08449">
    <property type="entry name" value="UAA"/>
    <property type="match status" value="1"/>
</dbReference>
<dbReference type="PANTHER" id="PTHR10778:SF13">
    <property type="entry name" value="ADENOSINE 3'-PHOSPHO 5'-PHOSPHOSULFATE TRANSPORTER 1"/>
    <property type="match status" value="1"/>
</dbReference>
<evidence type="ECO:0000256" key="9">
    <source>
        <dbReference type="ARBA" id="ARBA00023129"/>
    </source>
</evidence>
<feature type="domain" description="Cupin type-1" evidence="13">
    <location>
        <begin position="3"/>
        <end position="157"/>
    </location>
</feature>
<accession>A0A3Q7J166</accession>
<dbReference type="GO" id="GO:0045735">
    <property type="term" value="F:nutrient reservoir activity"/>
    <property type="evidence" value="ECO:0007669"/>
    <property type="project" value="UniProtKB-KW"/>
</dbReference>
<evidence type="ECO:0000313" key="15">
    <source>
        <dbReference type="Proteomes" id="UP000004994"/>
    </source>
</evidence>
<comment type="similarity">
    <text evidence="2">Belongs to the 11S seed storage protein (globulins) family.</text>
</comment>
<dbReference type="AlphaFoldDB" id="A0A3Q7J166"/>
<dbReference type="GO" id="GO:0016020">
    <property type="term" value="C:membrane"/>
    <property type="evidence" value="ECO:0007669"/>
    <property type="project" value="UniProtKB-SubCell"/>
</dbReference>
<keyword evidence="7" id="KW-0758">Storage protein</keyword>
<feature type="transmembrane region" description="Helical" evidence="12">
    <location>
        <begin position="525"/>
        <end position="544"/>
    </location>
</feature>
<evidence type="ECO:0000256" key="4">
    <source>
        <dbReference type="ARBA" id="ARBA00022448"/>
    </source>
</evidence>
<dbReference type="EnsemblPlants" id="Solyc11g073200.2.1">
    <property type="protein sequence ID" value="Solyc11g073200.2.1"/>
    <property type="gene ID" value="Solyc11g073200.2"/>
</dbReference>
<evidence type="ECO:0000256" key="8">
    <source>
        <dbReference type="ARBA" id="ARBA00022989"/>
    </source>
</evidence>